<evidence type="ECO:0000259" key="1">
    <source>
        <dbReference type="Pfam" id="PF02350"/>
    </source>
</evidence>
<dbReference type="InterPro" id="IPR003331">
    <property type="entry name" value="UDP_GlcNAc_Epimerase_2_dom"/>
</dbReference>
<dbReference type="Proteomes" id="UP000189733">
    <property type="component" value="Unassembled WGS sequence"/>
</dbReference>
<dbReference type="AlphaFoldDB" id="A0A1T4WYW9"/>
<dbReference type="InterPro" id="IPR029767">
    <property type="entry name" value="WecB-like"/>
</dbReference>
<proteinExistence type="predicted"/>
<name>A0A1T4WYW9_9BACT</name>
<dbReference type="Pfam" id="PF02350">
    <property type="entry name" value="Epimerase_2"/>
    <property type="match status" value="1"/>
</dbReference>
<protein>
    <submittedName>
        <fullName evidence="2">GDP/UDP-N,N'-diacetylbacillosamine 2-epimerase (Hydrolysing)</fullName>
    </submittedName>
</protein>
<feature type="domain" description="UDP-N-acetylglucosamine 2-epimerase" evidence="1">
    <location>
        <begin position="32"/>
        <end position="370"/>
    </location>
</feature>
<dbReference type="GO" id="GO:0004553">
    <property type="term" value="F:hydrolase activity, hydrolyzing O-glycosyl compounds"/>
    <property type="evidence" value="ECO:0007669"/>
    <property type="project" value="InterPro"/>
</dbReference>
<dbReference type="SUPFAM" id="SSF53756">
    <property type="entry name" value="UDP-Glycosyltransferase/glycogen phosphorylase"/>
    <property type="match status" value="1"/>
</dbReference>
<sequence length="394" mass="43696">MIVKQRRILVFTGTRAEYGLLRPVLNELIKFQIEPHLLISGTHLDQAYGATVSELSQSDSIQYHYAPIDLSDNTPLGVCHSMGEAIIKYADIIQKVSPNLVVVLGDRYETLCMATASVTSGVPLAHLHGGETTLGAIDEAYRHAITKMAQLHFTSCEEHRKRVIQMGENPKNVWNVGALGVENIQKSSLMPPDNIRKELNIPKDAQYIIATYHPVTKEKCTEESQINHILSALEKFPNIYVIFTGANADAGGNKINSILQKRAATHTRFKFFMSLGVYRYHSASRYALGVLGNSSSGIIEIPSLGIPVLDIGERQKGRYRSSAVIHCGTDIESITRGIHTILQPETAKLAKITSNPYDKKGSAQNIAHTLATYPLDKILKSQFYDWNFTFSETD</sequence>
<reference evidence="2 3" key="1">
    <citation type="submission" date="2017-02" db="EMBL/GenBank/DDBJ databases">
        <authorList>
            <person name="Peterson S.W."/>
        </authorList>
    </citation>
    <scope>NUCLEOTIDE SEQUENCE [LARGE SCALE GENOMIC DNA]</scope>
    <source>
        <strain evidence="2 3">DSM 18034</strain>
    </source>
</reference>
<dbReference type="PANTHER" id="PTHR43174">
    <property type="entry name" value="UDP-N-ACETYLGLUCOSAMINE 2-EPIMERASE"/>
    <property type="match status" value="1"/>
</dbReference>
<dbReference type="CDD" id="cd03786">
    <property type="entry name" value="GTB_UDP-GlcNAc_2-Epimerase"/>
    <property type="match status" value="1"/>
</dbReference>
<gene>
    <name evidence="2" type="ORF">SAMN02745702_02792</name>
</gene>
<dbReference type="EMBL" id="FUYA01000012">
    <property type="protein sequence ID" value="SKA82357.1"/>
    <property type="molecule type" value="Genomic_DNA"/>
</dbReference>
<evidence type="ECO:0000313" key="2">
    <source>
        <dbReference type="EMBL" id="SKA82357.1"/>
    </source>
</evidence>
<dbReference type="RefSeq" id="WP_078686058.1">
    <property type="nucleotide sequence ID" value="NZ_FUYA01000012.1"/>
</dbReference>
<dbReference type="PANTHER" id="PTHR43174:SF3">
    <property type="entry name" value="UDP-N-ACETYLGLUCOSAMINE 2-EPIMERASE"/>
    <property type="match status" value="1"/>
</dbReference>
<dbReference type="GO" id="GO:0006047">
    <property type="term" value="P:UDP-N-acetylglucosamine metabolic process"/>
    <property type="evidence" value="ECO:0007669"/>
    <property type="project" value="InterPro"/>
</dbReference>
<dbReference type="OrthoDB" id="9803238at2"/>
<organism evidence="2 3">
    <name type="scientific">Desulfobaculum bizertense DSM 18034</name>
    <dbReference type="NCBI Taxonomy" id="1121442"/>
    <lineage>
        <taxon>Bacteria</taxon>
        <taxon>Pseudomonadati</taxon>
        <taxon>Thermodesulfobacteriota</taxon>
        <taxon>Desulfovibrionia</taxon>
        <taxon>Desulfovibrionales</taxon>
        <taxon>Desulfovibrionaceae</taxon>
        <taxon>Desulfobaculum</taxon>
    </lineage>
</organism>
<dbReference type="STRING" id="1121442.SAMN02745702_02792"/>
<dbReference type="NCBIfam" id="TIGR03568">
    <property type="entry name" value="NeuC_NnaA"/>
    <property type="match status" value="1"/>
</dbReference>
<dbReference type="Gene3D" id="3.40.50.2000">
    <property type="entry name" value="Glycogen Phosphorylase B"/>
    <property type="match status" value="2"/>
</dbReference>
<dbReference type="InterPro" id="IPR020004">
    <property type="entry name" value="UDP-GlcNAc_Epase"/>
</dbReference>
<accession>A0A1T4WYW9</accession>
<keyword evidence="3" id="KW-1185">Reference proteome</keyword>
<evidence type="ECO:0000313" key="3">
    <source>
        <dbReference type="Proteomes" id="UP000189733"/>
    </source>
</evidence>